<feature type="region of interest" description="Disordered" evidence="1">
    <location>
        <begin position="180"/>
        <end position="228"/>
    </location>
</feature>
<gene>
    <name evidence="3" type="ORF">PGLA2088_LOCUS11914</name>
</gene>
<dbReference type="SUPFAM" id="SSF82199">
    <property type="entry name" value="SET domain"/>
    <property type="match status" value="1"/>
</dbReference>
<accession>A0A813IVK4</accession>
<feature type="compositionally biased region" description="Low complexity" evidence="1">
    <location>
        <begin position="183"/>
        <end position="199"/>
    </location>
</feature>
<dbReference type="CDD" id="cd10527">
    <property type="entry name" value="SET_LSMT"/>
    <property type="match status" value="1"/>
</dbReference>
<name>A0A813IVK4_POLGL</name>
<dbReference type="Pfam" id="PF00856">
    <property type="entry name" value="SET"/>
    <property type="match status" value="1"/>
</dbReference>
<dbReference type="PANTHER" id="PTHR13271">
    <property type="entry name" value="UNCHARACTERIZED PUTATIVE METHYLTRANSFERASE"/>
    <property type="match status" value="1"/>
</dbReference>
<evidence type="ECO:0000313" key="3">
    <source>
        <dbReference type="EMBL" id="CAE8655941.1"/>
    </source>
</evidence>
<reference evidence="3" key="1">
    <citation type="submission" date="2021-02" db="EMBL/GenBank/DDBJ databases">
        <authorList>
            <person name="Dougan E. K."/>
            <person name="Rhodes N."/>
            <person name="Thang M."/>
            <person name="Chan C."/>
        </authorList>
    </citation>
    <scope>NUCLEOTIDE SEQUENCE</scope>
</reference>
<feature type="compositionally biased region" description="Low complexity" evidence="1">
    <location>
        <begin position="207"/>
        <end position="228"/>
    </location>
</feature>
<proteinExistence type="predicted"/>
<feature type="non-terminal residue" evidence="3">
    <location>
        <position position="483"/>
    </location>
</feature>
<dbReference type="EMBL" id="CAJNNW010013899">
    <property type="protein sequence ID" value="CAE8655941.1"/>
    <property type="molecule type" value="Genomic_DNA"/>
</dbReference>
<feature type="non-terminal residue" evidence="3">
    <location>
        <position position="1"/>
    </location>
</feature>
<dbReference type="InterPro" id="IPR001214">
    <property type="entry name" value="SET_dom"/>
</dbReference>
<evidence type="ECO:0000313" key="4">
    <source>
        <dbReference type="Proteomes" id="UP000626109"/>
    </source>
</evidence>
<dbReference type="PROSITE" id="PS50280">
    <property type="entry name" value="SET"/>
    <property type="match status" value="1"/>
</dbReference>
<evidence type="ECO:0000259" key="2">
    <source>
        <dbReference type="PROSITE" id="PS50280"/>
    </source>
</evidence>
<protein>
    <recommendedName>
        <fullName evidence="2">SET domain-containing protein</fullName>
    </recommendedName>
</protein>
<dbReference type="Gene3D" id="3.90.1410.10">
    <property type="entry name" value="set domain protein methyltransferase, domain 1"/>
    <property type="match status" value="1"/>
</dbReference>
<sequence length="483" mass="51344">ECLEEGELLCRVPAGLHFSRQSCKKLMPEVFVACEQLPSAVPEKREEAADALCMALLLLGARARSAPQLWHCCADSLLGLAADFEENHPYIRALASEEGGEEPPTTATAAATTAATTAAITTATTAATATATTTAATAATRTTAAASFAPSVEPELVAAQAKYVQTVFRCVQEALGAEVQSVDSSNDISNSNSNSNNNEHNNEHNNDNNTTNNNNNEHNNDNNNSSSDQSLDQGLYLLAWLCLLTRRFSGPEGSSLVPGVDFMNHSAAPNASSDWDEDSCGGAVVVRALRPIRAGEEIYICYGSRSNPLLWRTHGFTLPASEEPSWSCTFSGQELVEAAQTCSAQGQRATQDDELRDFLDELRELPNVHLDSSHVTDELAGLLQVCSQGAAAASLGVQPAGLLRRLCVQRLALVPGPKAAAVGSCDASNALLREALKDPWCAADRLGAWWTARSGREASGGLAEENASRVCLSEYLCLQAHLQ</sequence>
<feature type="domain" description="SET" evidence="2">
    <location>
        <begin position="1"/>
        <end position="303"/>
    </location>
</feature>
<dbReference type="InterPro" id="IPR050600">
    <property type="entry name" value="SETD3_SETD6_MTase"/>
</dbReference>
<evidence type="ECO:0000256" key="1">
    <source>
        <dbReference type="SAM" id="MobiDB-lite"/>
    </source>
</evidence>
<organism evidence="3 4">
    <name type="scientific">Polarella glacialis</name>
    <name type="common">Dinoflagellate</name>
    <dbReference type="NCBI Taxonomy" id="89957"/>
    <lineage>
        <taxon>Eukaryota</taxon>
        <taxon>Sar</taxon>
        <taxon>Alveolata</taxon>
        <taxon>Dinophyceae</taxon>
        <taxon>Suessiales</taxon>
        <taxon>Suessiaceae</taxon>
        <taxon>Polarella</taxon>
    </lineage>
</organism>
<comment type="caution">
    <text evidence="3">The sequence shown here is derived from an EMBL/GenBank/DDBJ whole genome shotgun (WGS) entry which is preliminary data.</text>
</comment>
<dbReference type="AlphaFoldDB" id="A0A813IVK4"/>
<dbReference type="InterPro" id="IPR046341">
    <property type="entry name" value="SET_dom_sf"/>
</dbReference>
<dbReference type="Proteomes" id="UP000626109">
    <property type="component" value="Unassembled WGS sequence"/>
</dbReference>
<dbReference type="PANTHER" id="PTHR13271:SF151">
    <property type="entry name" value="SET DOMAIN-CONTAINING PROTEIN 4"/>
    <property type="match status" value="1"/>
</dbReference>
<dbReference type="GO" id="GO:0016279">
    <property type="term" value="F:protein-lysine N-methyltransferase activity"/>
    <property type="evidence" value="ECO:0007669"/>
    <property type="project" value="TreeGrafter"/>
</dbReference>